<reference evidence="4 5" key="1">
    <citation type="submission" date="2018-11" db="EMBL/GenBank/DDBJ databases">
        <authorList>
            <consortium name="Pathogen Informatics"/>
        </authorList>
    </citation>
    <scope>NUCLEOTIDE SEQUENCE [LARGE SCALE GENOMIC DNA]</scope>
</reference>
<dbReference type="GO" id="GO:0008526">
    <property type="term" value="F:phosphatidylinositol transfer activity"/>
    <property type="evidence" value="ECO:0007669"/>
    <property type="project" value="TreeGrafter"/>
</dbReference>
<keyword evidence="2" id="KW-0446">Lipid-binding</keyword>
<dbReference type="Proteomes" id="UP000281553">
    <property type="component" value="Unassembled WGS sequence"/>
</dbReference>
<proteinExistence type="predicted"/>
<organism evidence="4 5">
    <name type="scientific">Dibothriocephalus latus</name>
    <name type="common">Fish tapeworm</name>
    <name type="synonym">Diphyllobothrium latum</name>
    <dbReference type="NCBI Taxonomy" id="60516"/>
    <lineage>
        <taxon>Eukaryota</taxon>
        <taxon>Metazoa</taxon>
        <taxon>Spiralia</taxon>
        <taxon>Lophotrochozoa</taxon>
        <taxon>Platyhelminthes</taxon>
        <taxon>Cestoda</taxon>
        <taxon>Eucestoda</taxon>
        <taxon>Diphyllobothriidea</taxon>
        <taxon>Diphyllobothriidae</taxon>
        <taxon>Dibothriocephalus</taxon>
    </lineage>
</organism>
<dbReference type="PANTHER" id="PTHR10658:SF27">
    <property type="entry name" value="PHOSPHATIDYLINOSITOL TRANSFER PROTEIN BETA ISOFORM"/>
    <property type="match status" value="1"/>
</dbReference>
<dbReference type="AlphaFoldDB" id="A0A3P7NC09"/>
<dbReference type="GO" id="GO:0031210">
    <property type="term" value="F:phosphatidylcholine binding"/>
    <property type="evidence" value="ECO:0007669"/>
    <property type="project" value="TreeGrafter"/>
</dbReference>
<evidence type="ECO:0000313" key="4">
    <source>
        <dbReference type="EMBL" id="VDN32007.1"/>
    </source>
</evidence>
<dbReference type="GO" id="GO:0012505">
    <property type="term" value="C:endomembrane system"/>
    <property type="evidence" value="ECO:0007669"/>
    <property type="project" value="UniProtKB-SubCell"/>
</dbReference>
<keyword evidence="3" id="KW-0472">Membrane</keyword>
<name>A0A3P7NC09_DIBLA</name>
<dbReference type="Pfam" id="PF24695">
    <property type="entry name" value="PITM1-3"/>
    <property type="match status" value="1"/>
</dbReference>
<protein>
    <submittedName>
        <fullName evidence="4">Uncharacterized protein</fullName>
    </submittedName>
</protein>
<evidence type="ECO:0000256" key="2">
    <source>
        <dbReference type="ARBA" id="ARBA00023121"/>
    </source>
</evidence>
<dbReference type="PANTHER" id="PTHR10658">
    <property type="entry name" value="PHOSPHATIDYLINOSITOL TRANSFER PROTEIN"/>
    <property type="match status" value="1"/>
</dbReference>
<dbReference type="InterPro" id="IPR001666">
    <property type="entry name" value="PI_transfer"/>
</dbReference>
<dbReference type="EMBL" id="UYRU01081615">
    <property type="protein sequence ID" value="VDN32007.1"/>
    <property type="molecule type" value="Genomic_DNA"/>
</dbReference>
<keyword evidence="5" id="KW-1185">Reference proteome</keyword>
<feature type="non-terminal residue" evidence="4">
    <location>
        <position position="110"/>
    </location>
</feature>
<comment type="subcellular location">
    <subcellularLocation>
        <location evidence="1">Endomembrane system</location>
    </subcellularLocation>
</comment>
<dbReference type="GO" id="GO:0005737">
    <property type="term" value="C:cytoplasm"/>
    <property type="evidence" value="ECO:0007669"/>
    <property type="project" value="TreeGrafter"/>
</dbReference>
<gene>
    <name evidence="4" type="ORF">DILT_LOCUS15883</name>
</gene>
<accession>A0A3P7NC09</accession>
<dbReference type="GO" id="GO:0008525">
    <property type="term" value="F:phosphatidylcholine transporter activity"/>
    <property type="evidence" value="ECO:0007669"/>
    <property type="project" value="TreeGrafter"/>
</dbReference>
<dbReference type="GO" id="GO:0035091">
    <property type="term" value="F:phosphatidylinositol binding"/>
    <property type="evidence" value="ECO:0007669"/>
    <property type="project" value="TreeGrafter"/>
</dbReference>
<sequence length="110" mass="11672">MFASVWMLSLATKDVEIFTRPQSLGSSTSWTNLGCENTDTNGRLTFTIPENRRLGVGMHRLRLVAASDAEHPLELTVAIVPPGADVVISSIDGSFAASLSIMGKVSPGTP</sequence>
<dbReference type="OrthoDB" id="167576at2759"/>
<evidence type="ECO:0000256" key="3">
    <source>
        <dbReference type="ARBA" id="ARBA00023136"/>
    </source>
</evidence>
<evidence type="ECO:0000313" key="5">
    <source>
        <dbReference type="Proteomes" id="UP000281553"/>
    </source>
</evidence>
<evidence type="ECO:0000256" key="1">
    <source>
        <dbReference type="ARBA" id="ARBA00004308"/>
    </source>
</evidence>